<evidence type="ECO:0000313" key="11">
    <source>
        <dbReference type="EMBL" id="PWI70122.1"/>
    </source>
</evidence>
<feature type="compositionally biased region" description="Low complexity" evidence="10">
    <location>
        <begin position="178"/>
        <end position="192"/>
    </location>
</feature>
<keyword evidence="8" id="KW-0472">Membrane</keyword>
<sequence length="420" mass="45758">MDGARPGAVKAPRAPCSACGALKQPALASATACKAPPKSPWARGRSPEISAVWQSLSRRPVSEVLDPIQQTAPPGHRLAFFDDDGLLSPRVSLSSLSIPPPFGSPGIDTYACARPVGEHRRLHITLFPGKRGNSYPSPLSLLLRSDRSVRAVVGPWRAAQVETTRNLLSRARSASALASHQSSSSSSSASHSFRGLSKSTADNSTRLAYRMVPSSTVMRPFLRQAAPGGSATLAQALRGAQRQRPQFFQSQAFRFRNGNSSGSKRWQSTSGAGAEQQQQQSWFKRAWESEVGIKTVHFWAPVMKIGVLRAPKMLWLTLEFAKKQWALVLAGISDFARPAEKLSFTQNFALTCTGLIWTRWCLIIKPKNYLLAAVNFFLGLVGIVQLTRIGMHESAKKDSNNTVADVVEDVKQDVKDVVKS</sequence>
<dbReference type="GO" id="GO:0005743">
    <property type="term" value="C:mitochondrial inner membrane"/>
    <property type="evidence" value="ECO:0007669"/>
    <property type="project" value="UniProtKB-SubCell"/>
</dbReference>
<evidence type="ECO:0000256" key="1">
    <source>
        <dbReference type="ARBA" id="ARBA00004448"/>
    </source>
</evidence>
<keyword evidence="3 9" id="KW-0813">Transport</keyword>
<proteinExistence type="inferred from homology"/>
<evidence type="ECO:0000256" key="5">
    <source>
        <dbReference type="ARBA" id="ARBA00022792"/>
    </source>
</evidence>
<dbReference type="InterPro" id="IPR005336">
    <property type="entry name" value="MPC"/>
</dbReference>
<keyword evidence="5 9" id="KW-0999">Mitochondrion inner membrane</keyword>
<comment type="similarity">
    <text evidence="2 9">Belongs to the mitochondrial pyruvate carrier (MPC) (TC 2.A.105) family.</text>
</comment>
<evidence type="ECO:0000256" key="8">
    <source>
        <dbReference type="ARBA" id="ARBA00023136"/>
    </source>
</evidence>
<evidence type="ECO:0000256" key="7">
    <source>
        <dbReference type="ARBA" id="ARBA00023128"/>
    </source>
</evidence>
<keyword evidence="7 9" id="KW-0496">Mitochondrion</keyword>
<evidence type="ECO:0000256" key="9">
    <source>
        <dbReference type="RuleBase" id="RU363100"/>
    </source>
</evidence>
<protein>
    <recommendedName>
        <fullName evidence="9">Mitochondrial pyruvate carrier</fullName>
    </recommendedName>
</protein>
<evidence type="ECO:0000256" key="10">
    <source>
        <dbReference type="SAM" id="MobiDB-lite"/>
    </source>
</evidence>
<name>A0A2U3E6I9_PURLI</name>
<gene>
    <name evidence="11" type="ORF">PCL_00266</name>
</gene>
<feature type="region of interest" description="Disordered" evidence="10">
    <location>
        <begin position="256"/>
        <end position="275"/>
    </location>
</feature>
<keyword evidence="4" id="KW-0812">Transmembrane</keyword>
<evidence type="ECO:0000256" key="3">
    <source>
        <dbReference type="ARBA" id="ARBA00022448"/>
    </source>
</evidence>
<comment type="function">
    <text evidence="9">Mediates the uptake of pyruvate into mitochondria.</text>
</comment>
<evidence type="ECO:0000256" key="4">
    <source>
        <dbReference type="ARBA" id="ARBA00022692"/>
    </source>
</evidence>
<dbReference type="Pfam" id="PF03650">
    <property type="entry name" value="MPC"/>
    <property type="match status" value="2"/>
</dbReference>
<dbReference type="PANTHER" id="PTHR14154">
    <property type="entry name" value="UPF0041 BRAIN PROTEIN 44-RELATED"/>
    <property type="match status" value="1"/>
</dbReference>
<feature type="compositionally biased region" description="Polar residues" evidence="10">
    <location>
        <begin position="256"/>
        <end position="271"/>
    </location>
</feature>
<evidence type="ECO:0000256" key="6">
    <source>
        <dbReference type="ARBA" id="ARBA00022989"/>
    </source>
</evidence>
<feature type="region of interest" description="Disordered" evidence="10">
    <location>
        <begin position="178"/>
        <end position="198"/>
    </location>
</feature>
<comment type="subcellular location">
    <subcellularLocation>
        <location evidence="1 9">Mitochondrion inner membrane</location>
        <topology evidence="1 9">Multi-pass membrane protein</topology>
    </subcellularLocation>
</comment>
<reference evidence="11 12" key="1">
    <citation type="journal article" date="2016" name="Front. Microbiol.">
        <title>Genome and transcriptome sequences reveal the specific parasitism of the nematophagous Purpureocillium lilacinum 36-1.</title>
        <authorList>
            <person name="Xie J."/>
            <person name="Li S."/>
            <person name="Mo C."/>
            <person name="Xiao X."/>
            <person name="Peng D."/>
            <person name="Wang G."/>
            <person name="Xiao Y."/>
        </authorList>
    </citation>
    <scope>NUCLEOTIDE SEQUENCE [LARGE SCALE GENOMIC DNA]</scope>
    <source>
        <strain evidence="11 12">36-1</strain>
    </source>
</reference>
<dbReference type="GO" id="GO:0006850">
    <property type="term" value="P:pyruvate import into mitochondria"/>
    <property type="evidence" value="ECO:0007669"/>
    <property type="project" value="InterPro"/>
</dbReference>
<organism evidence="11 12">
    <name type="scientific">Purpureocillium lilacinum</name>
    <name type="common">Paecilomyces lilacinus</name>
    <dbReference type="NCBI Taxonomy" id="33203"/>
    <lineage>
        <taxon>Eukaryota</taxon>
        <taxon>Fungi</taxon>
        <taxon>Dikarya</taxon>
        <taxon>Ascomycota</taxon>
        <taxon>Pezizomycotina</taxon>
        <taxon>Sordariomycetes</taxon>
        <taxon>Hypocreomycetidae</taxon>
        <taxon>Hypocreales</taxon>
        <taxon>Ophiocordycipitaceae</taxon>
        <taxon>Purpureocillium</taxon>
    </lineage>
</organism>
<accession>A0A2U3E6I9</accession>
<keyword evidence="6" id="KW-1133">Transmembrane helix</keyword>
<evidence type="ECO:0000313" key="12">
    <source>
        <dbReference type="Proteomes" id="UP000245956"/>
    </source>
</evidence>
<dbReference type="Proteomes" id="UP000245956">
    <property type="component" value="Unassembled WGS sequence"/>
</dbReference>
<comment type="caution">
    <text evidence="11">The sequence shown here is derived from an EMBL/GenBank/DDBJ whole genome shotgun (WGS) entry which is preliminary data.</text>
</comment>
<dbReference type="AlphaFoldDB" id="A0A2U3E6I9"/>
<dbReference type="EMBL" id="LCWV01000010">
    <property type="protein sequence ID" value="PWI70122.1"/>
    <property type="molecule type" value="Genomic_DNA"/>
</dbReference>
<evidence type="ECO:0000256" key="2">
    <source>
        <dbReference type="ARBA" id="ARBA00006416"/>
    </source>
</evidence>